<dbReference type="Proteomes" id="UP000823749">
    <property type="component" value="Chromosome 2"/>
</dbReference>
<reference evidence="2" key="1">
    <citation type="submission" date="2020-08" db="EMBL/GenBank/DDBJ databases">
        <title>Plant Genome Project.</title>
        <authorList>
            <person name="Zhang R.-G."/>
        </authorList>
    </citation>
    <scope>NUCLEOTIDE SEQUENCE</scope>
    <source>
        <strain evidence="2">WSP0</strain>
        <tissue evidence="2">Leaf</tissue>
    </source>
</reference>
<organism evidence="2 3">
    <name type="scientific">Rhododendron griersonianum</name>
    <dbReference type="NCBI Taxonomy" id="479676"/>
    <lineage>
        <taxon>Eukaryota</taxon>
        <taxon>Viridiplantae</taxon>
        <taxon>Streptophyta</taxon>
        <taxon>Embryophyta</taxon>
        <taxon>Tracheophyta</taxon>
        <taxon>Spermatophyta</taxon>
        <taxon>Magnoliopsida</taxon>
        <taxon>eudicotyledons</taxon>
        <taxon>Gunneridae</taxon>
        <taxon>Pentapetalae</taxon>
        <taxon>asterids</taxon>
        <taxon>Ericales</taxon>
        <taxon>Ericaceae</taxon>
        <taxon>Ericoideae</taxon>
        <taxon>Rhodoreae</taxon>
        <taxon>Rhododendron</taxon>
    </lineage>
</organism>
<name>A0AAV6L6Y4_9ERIC</name>
<dbReference type="AlphaFoldDB" id="A0AAV6L6Y4"/>
<feature type="transmembrane region" description="Helical" evidence="1">
    <location>
        <begin position="20"/>
        <end position="41"/>
    </location>
</feature>
<proteinExistence type="predicted"/>
<gene>
    <name evidence="2" type="ORF">RHGRI_003740</name>
</gene>
<protein>
    <submittedName>
        <fullName evidence="2">Uncharacterized protein</fullName>
    </submittedName>
</protein>
<comment type="caution">
    <text evidence="2">The sequence shown here is derived from an EMBL/GenBank/DDBJ whole genome shotgun (WGS) entry which is preliminary data.</text>
</comment>
<keyword evidence="1" id="KW-0812">Transmembrane</keyword>
<keyword evidence="1" id="KW-1133">Transmembrane helix</keyword>
<evidence type="ECO:0000313" key="2">
    <source>
        <dbReference type="EMBL" id="KAG5560521.1"/>
    </source>
</evidence>
<feature type="transmembrane region" description="Helical" evidence="1">
    <location>
        <begin position="82"/>
        <end position="99"/>
    </location>
</feature>
<evidence type="ECO:0000313" key="3">
    <source>
        <dbReference type="Proteomes" id="UP000823749"/>
    </source>
</evidence>
<dbReference type="EMBL" id="JACTNZ010000002">
    <property type="protein sequence ID" value="KAG5560521.1"/>
    <property type="molecule type" value="Genomic_DNA"/>
</dbReference>
<sequence length="130" mass="14677">MTSPPPPPIFRGHDLEFSRGIYWMVIALGYGSGLVVGLVIWTTLTRRYHEWFVDTFGRGKKFQKKKEKQGLKNITTSMSGSVVYNIVGSFFSTTFGLVLPSWQEFRVSITCGLVAYHLCLIVYMVSGLDD</sequence>
<evidence type="ECO:0000256" key="1">
    <source>
        <dbReference type="SAM" id="Phobius"/>
    </source>
</evidence>
<keyword evidence="1" id="KW-0472">Membrane</keyword>
<feature type="transmembrane region" description="Helical" evidence="1">
    <location>
        <begin position="105"/>
        <end position="125"/>
    </location>
</feature>
<accession>A0AAV6L6Y4</accession>
<keyword evidence="3" id="KW-1185">Reference proteome</keyword>